<organism evidence="1 2">
    <name type="scientific">Heracleum sosnowskyi</name>
    <dbReference type="NCBI Taxonomy" id="360622"/>
    <lineage>
        <taxon>Eukaryota</taxon>
        <taxon>Viridiplantae</taxon>
        <taxon>Streptophyta</taxon>
        <taxon>Embryophyta</taxon>
        <taxon>Tracheophyta</taxon>
        <taxon>Spermatophyta</taxon>
        <taxon>Magnoliopsida</taxon>
        <taxon>eudicotyledons</taxon>
        <taxon>Gunneridae</taxon>
        <taxon>Pentapetalae</taxon>
        <taxon>asterids</taxon>
        <taxon>campanulids</taxon>
        <taxon>Apiales</taxon>
        <taxon>Apiaceae</taxon>
        <taxon>Apioideae</taxon>
        <taxon>apioid superclade</taxon>
        <taxon>Tordylieae</taxon>
        <taxon>Tordyliinae</taxon>
        <taxon>Heracleum</taxon>
    </lineage>
</organism>
<comment type="caution">
    <text evidence="1">The sequence shown here is derived from an EMBL/GenBank/DDBJ whole genome shotgun (WGS) entry which is preliminary data.</text>
</comment>
<name>A0AAD8J6Z1_9APIA</name>
<dbReference type="AlphaFoldDB" id="A0AAD8J6Z1"/>
<dbReference type="EMBL" id="JAUIZM010000002">
    <property type="protein sequence ID" value="KAK1397994.1"/>
    <property type="molecule type" value="Genomic_DNA"/>
</dbReference>
<dbReference type="Proteomes" id="UP001237642">
    <property type="component" value="Unassembled WGS sequence"/>
</dbReference>
<evidence type="ECO:0000313" key="1">
    <source>
        <dbReference type="EMBL" id="KAK1397994.1"/>
    </source>
</evidence>
<reference evidence="1" key="1">
    <citation type="submission" date="2023-02" db="EMBL/GenBank/DDBJ databases">
        <title>Genome of toxic invasive species Heracleum sosnowskyi carries increased number of genes despite the absence of recent whole-genome duplications.</title>
        <authorList>
            <person name="Schelkunov M."/>
            <person name="Shtratnikova V."/>
            <person name="Makarenko M."/>
            <person name="Klepikova A."/>
            <person name="Omelchenko D."/>
            <person name="Novikova G."/>
            <person name="Obukhova E."/>
            <person name="Bogdanov V."/>
            <person name="Penin A."/>
            <person name="Logacheva M."/>
        </authorList>
    </citation>
    <scope>NUCLEOTIDE SEQUENCE</scope>
    <source>
        <strain evidence="1">Hsosn_3</strain>
        <tissue evidence="1">Leaf</tissue>
    </source>
</reference>
<sequence length="124" mass="13836">MGVSGWGPSFKRSRIVNLNDEKEIHNIEEIQSNVPNAQNAFNLDAEETPKKRTKASQKLPKITEFENEMTTALKLMVQANSGPSLTECKEKLLGWGTTSPLHEMALRIFCESAKLGNNGCFLQK</sequence>
<protein>
    <submittedName>
        <fullName evidence="1">Uncharacterized protein</fullName>
    </submittedName>
</protein>
<gene>
    <name evidence="1" type="ORF">POM88_007857</name>
</gene>
<accession>A0AAD8J6Z1</accession>
<proteinExistence type="predicted"/>
<reference evidence="1" key="2">
    <citation type="submission" date="2023-05" db="EMBL/GenBank/DDBJ databases">
        <authorList>
            <person name="Schelkunov M.I."/>
        </authorList>
    </citation>
    <scope>NUCLEOTIDE SEQUENCE</scope>
    <source>
        <strain evidence="1">Hsosn_3</strain>
        <tissue evidence="1">Leaf</tissue>
    </source>
</reference>
<evidence type="ECO:0000313" key="2">
    <source>
        <dbReference type="Proteomes" id="UP001237642"/>
    </source>
</evidence>
<keyword evidence="2" id="KW-1185">Reference proteome</keyword>